<dbReference type="STRING" id="1137993.SAMN05660209_03457"/>
<proteinExistence type="predicted"/>
<sequence>MPELQRTAARVVVFQRTPPWVIARADRAHTPREQALFRRLPAAQRLVRTGQYWSREARPRALIGGGLLRRLFERQSLRTLQRQVPDPELRAQLTPDYAIGCKRVIVSDDYLPALTRPNVELVASPVAEVRAHSVVDADGTEHEVDAIVYGTGFRVMDLPLAHRLTGREGRTLSERWAEGGAQAHRGTTVAGFPNLFLLLGPNTVLGHSSVVLMIEAQIGYVLAALGAMERAGAGALEVRRPAQDAYNAQLQAALTDTVWNAGGCRSWYRDEHGRNVTLWPTHTLTFLRQMRRFDAAFYELRTARREAVVGAR</sequence>
<dbReference type="InterPro" id="IPR036188">
    <property type="entry name" value="FAD/NAD-bd_sf"/>
</dbReference>
<dbReference type="InterPro" id="IPR051209">
    <property type="entry name" value="FAD-bind_Monooxygenase_sf"/>
</dbReference>
<organism evidence="1 2">
    <name type="scientific">Geodermatophilus africanus</name>
    <dbReference type="NCBI Taxonomy" id="1137993"/>
    <lineage>
        <taxon>Bacteria</taxon>
        <taxon>Bacillati</taxon>
        <taxon>Actinomycetota</taxon>
        <taxon>Actinomycetes</taxon>
        <taxon>Geodermatophilales</taxon>
        <taxon>Geodermatophilaceae</taxon>
        <taxon>Geodermatophilus</taxon>
    </lineage>
</organism>
<dbReference type="EMBL" id="FNOT01000010">
    <property type="protein sequence ID" value="SDY68988.1"/>
    <property type="molecule type" value="Genomic_DNA"/>
</dbReference>
<evidence type="ECO:0008006" key="3">
    <source>
        <dbReference type="Google" id="ProtNLM"/>
    </source>
</evidence>
<name>A0A1H3LYA0_9ACTN</name>
<keyword evidence="2" id="KW-1185">Reference proteome</keyword>
<evidence type="ECO:0000313" key="2">
    <source>
        <dbReference type="Proteomes" id="UP000198921"/>
    </source>
</evidence>
<reference evidence="2" key="1">
    <citation type="submission" date="2016-10" db="EMBL/GenBank/DDBJ databases">
        <authorList>
            <person name="Varghese N."/>
            <person name="Submissions S."/>
        </authorList>
    </citation>
    <scope>NUCLEOTIDE SEQUENCE [LARGE SCALE GENOMIC DNA]</scope>
    <source>
        <strain evidence="2">DSM 45422</strain>
    </source>
</reference>
<dbReference type="Gene3D" id="3.50.50.60">
    <property type="entry name" value="FAD/NAD(P)-binding domain"/>
    <property type="match status" value="1"/>
</dbReference>
<dbReference type="PANTHER" id="PTHR42877">
    <property type="entry name" value="L-ORNITHINE N(5)-MONOOXYGENASE-RELATED"/>
    <property type="match status" value="1"/>
</dbReference>
<gene>
    <name evidence="1" type="ORF">SAMN05660209_03457</name>
</gene>
<dbReference type="Proteomes" id="UP000198921">
    <property type="component" value="Unassembled WGS sequence"/>
</dbReference>
<dbReference type="AlphaFoldDB" id="A0A1H3LYA0"/>
<accession>A0A1H3LYA0</accession>
<evidence type="ECO:0000313" key="1">
    <source>
        <dbReference type="EMBL" id="SDY68988.1"/>
    </source>
</evidence>
<protein>
    <recommendedName>
        <fullName evidence="3">4-hydroxyacetophenone monooxygenase</fullName>
    </recommendedName>
</protein>
<dbReference type="PANTHER" id="PTHR42877:SF4">
    <property type="entry name" value="FAD_NAD(P)-BINDING DOMAIN-CONTAINING PROTEIN-RELATED"/>
    <property type="match status" value="1"/>
</dbReference>
<dbReference type="SUPFAM" id="SSF51905">
    <property type="entry name" value="FAD/NAD(P)-binding domain"/>
    <property type="match status" value="2"/>
</dbReference>